<feature type="region of interest" description="Disordered" evidence="2">
    <location>
        <begin position="128"/>
        <end position="161"/>
    </location>
</feature>
<protein>
    <submittedName>
        <fullName evidence="4">UDP-glucose:undecaprenyl-phosphate glucose-1-phosphate transferase</fullName>
        <ecNumber evidence="4">2.7.8.31</ecNumber>
    </submittedName>
</protein>
<dbReference type="OrthoDB" id="9766874at2"/>
<reference evidence="4 5" key="1">
    <citation type="submission" date="2019-02" db="EMBL/GenBank/DDBJ databases">
        <title>Deep-cultivation of Planctomycetes and their phenomic and genomic characterization uncovers novel biology.</title>
        <authorList>
            <person name="Wiegand S."/>
            <person name="Jogler M."/>
            <person name="Boedeker C."/>
            <person name="Pinto D."/>
            <person name="Vollmers J."/>
            <person name="Rivas-Marin E."/>
            <person name="Kohn T."/>
            <person name="Peeters S.H."/>
            <person name="Heuer A."/>
            <person name="Rast P."/>
            <person name="Oberbeckmann S."/>
            <person name="Bunk B."/>
            <person name="Jeske O."/>
            <person name="Meyerdierks A."/>
            <person name="Storesund J.E."/>
            <person name="Kallscheuer N."/>
            <person name="Luecker S."/>
            <person name="Lage O.M."/>
            <person name="Pohl T."/>
            <person name="Merkel B.J."/>
            <person name="Hornburger P."/>
            <person name="Mueller R.-W."/>
            <person name="Bruemmer F."/>
            <person name="Labrenz M."/>
            <person name="Spormann A.M."/>
            <person name="Op den Camp H."/>
            <person name="Overmann J."/>
            <person name="Amann R."/>
            <person name="Jetten M.S.M."/>
            <person name="Mascher T."/>
            <person name="Medema M.H."/>
            <person name="Devos D.P."/>
            <person name="Kaster A.-K."/>
            <person name="Ovreas L."/>
            <person name="Rohde M."/>
            <person name="Galperin M.Y."/>
            <person name="Jogler C."/>
        </authorList>
    </citation>
    <scope>NUCLEOTIDE SEQUENCE [LARGE SCALE GENOMIC DNA]</scope>
    <source>
        <strain evidence="4 5">Pla175</strain>
    </source>
</reference>
<evidence type="ECO:0000259" key="3">
    <source>
        <dbReference type="Pfam" id="PF02397"/>
    </source>
</evidence>
<evidence type="ECO:0000313" key="5">
    <source>
        <dbReference type="Proteomes" id="UP000317429"/>
    </source>
</evidence>
<keyword evidence="4" id="KW-0808">Transferase</keyword>
<accession>A0A518DEV1</accession>
<dbReference type="RefSeq" id="WP_145287637.1">
    <property type="nucleotide sequence ID" value="NZ_CP036291.1"/>
</dbReference>
<keyword evidence="5" id="KW-1185">Reference proteome</keyword>
<evidence type="ECO:0000256" key="1">
    <source>
        <dbReference type="ARBA" id="ARBA00006464"/>
    </source>
</evidence>
<dbReference type="EMBL" id="CP036291">
    <property type="protein sequence ID" value="QDU89999.1"/>
    <property type="molecule type" value="Genomic_DNA"/>
</dbReference>
<dbReference type="InterPro" id="IPR003362">
    <property type="entry name" value="Bact_transf"/>
</dbReference>
<name>A0A518DEV1_9BACT</name>
<evidence type="ECO:0000313" key="4">
    <source>
        <dbReference type="EMBL" id="QDU89999.1"/>
    </source>
</evidence>
<sequence>MSILGQMRWRRPASTCAESDFLLSVPAFERAAAGERMRVDRNGSVLAMLAIAPPKRGAGQPDPLPLLLRVLEGRLRLTDTPGRLKDGRIGVLLPDTGAPGAWKVAADICDVYAPGHPRPECEVLVYPDRRGPDEQNRKEVQDSSGASSLKEPNEPNLIASSMSSDACDRFDRVFARATPAWKRAIDIVGASCGLMLAAPIIGAAALAIRVTTPGEVFFRQEREGLGGRRFRICKLRTMRHDAESYKDRLRRRSTQDGPAFKMRRDPRVTPIGRILRQTSIDELPQLWNVLRGEMSLVGPRPLPVDESLACRPWQRRRLMVTPGITCIWQVHGRSVVRFDEWVRMDLQYAQRYSFWNDLKLLLQTGPAVIFTRGPR</sequence>
<comment type="similarity">
    <text evidence="1">Belongs to the bacterial sugar transferase family.</text>
</comment>
<dbReference type="PANTHER" id="PTHR30576">
    <property type="entry name" value="COLANIC BIOSYNTHESIS UDP-GLUCOSE LIPID CARRIER TRANSFERASE"/>
    <property type="match status" value="1"/>
</dbReference>
<feature type="domain" description="Bacterial sugar transferase" evidence="3">
    <location>
        <begin position="182"/>
        <end position="369"/>
    </location>
</feature>
<evidence type="ECO:0000256" key="2">
    <source>
        <dbReference type="SAM" id="MobiDB-lite"/>
    </source>
</evidence>
<dbReference type="GO" id="GO:0089702">
    <property type="term" value="F:undecaprenyl-phosphate glucose phosphotransferase activity"/>
    <property type="evidence" value="ECO:0007669"/>
    <property type="project" value="UniProtKB-EC"/>
</dbReference>
<feature type="compositionally biased region" description="Basic and acidic residues" evidence="2">
    <location>
        <begin position="128"/>
        <end position="141"/>
    </location>
</feature>
<dbReference type="Pfam" id="PF02397">
    <property type="entry name" value="Bac_transf"/>
    <property type="match status" value="1"/>
</dbReference>
<dbReference type="KEGG" id="pnd:Pla175_33980"/>
<dbReference type="Proteomes" id="UP000317429">
    <property type="component" value="Chromosome"/>
</dbReference>
<dbReference type="EC" id="2.7.8.31" evidence="4"/>
<gene>
    <name evidence="4" type="primary">pssY</name>
    <name evidence="4" type="ORF">Pla175_33980</name>
</gene>
<dbReference type="AlphaFoldDB" id="A0A518DEV1"/>
<organism evidence="4 5">
    <name type="scientific">Pirellulimonas nuda</name>
    <dbReference type="NCBI Taxonomy" id="2528009"/>
    <lineage>
        <taxon>Bacteria</taxon>
        <taxon>Pseudomonadati</taxon>
        <taxon>Planctomycetota</taxon>
        <taxon>Planctomycetia</taxon>
        <taxon>Pirellulales</taxon>
        <taxon>Lacipirellulaceae</taxon>
        <taxon>Pirellulimonas</taxon>
    </lineage>
</organism>
<proteinExistence type="inferred from homology"/>
<dbReference type="PANTHER" id="PTHR30576:SF10">
    <property type="entry name" value="SLL5057 PROTEIN"/>
    <property type="match status" value="1"/>
</dbReference>